<protein>
    <submittedName>
        <fullName evidence="3">SGNH family lipase</fullName>
    </submittedName>
</protein>
<proteinExistence type="predicted"/>
<accession>A0ABP5C008</accession>
<dbReference type="PANTHER" id="PTHR37981:SF1">
    <property type="entry name" value="SGNH HYDROLASE-TYPE ESTERASE DOMAIN-CONTAINING PROTEIN"/>
    <property type="match status" value="1"/>
</dbReference>
<feature type="domain" description="SGNH hydrolase-type esterase" evidence="2">
    <location>
        <begin position="37"/>
        <end position="288"/>
    </location>
</feature>
<comment type="caution">
    <text evidence="3">The sequence shown here is derived from an EMBL/GenBank/DDBJ whole genome shotgun (WGS) entry which is preliminary data.</text>
</comment>
<organism evidence="3 4">
    <name type="scientific">Microbacterium deminutum</name>
    <dbReference type="NCBI Taxonomy" id="344164"/>
    <lineage>
        <taxon>Bacteria</taxon>
        <taxon>Bacillati</taxon>
        <taxon>Actinomycetota</taxon>
        <taxon>Actinomycetes</taxon>
        <taxon>Micrococcales</taxon>
        <taxon>Microbacteriaceae</taxon>
        <taxon>Microbacterium</taxon>
    </lineage>
</organism>
<name>A0ABP5C008_9MICO</name>
<feature type="signal peptide" evidence="1">
    <location>
        <begin position="1"/>
        <end position="22"/>
    </location>
</feature>
<dbReference type="InterPro" id="IPR036514">
    <property type="entry name" value="SGNH_hydro_sf"/>
</dbReference>
<dbReference type="PANTHER" id="PTHR37981">
    <property type="entry name" value="LIPASE 2"/>
    <property type="match status" value="1"/>
</dbReference>
<dbReference type="InterPro" id="IPR013830">
    <property type="entry name" value="SGNH_hydro"/>
</dbReference>
<dbReference type="EMBL" id="BAAAOG010000002">
    <property type="protein sequence ID" value="GAA1954289.1"/>
    <property type="molecule type" value="Genomic_DNA"/>
</dbReference>
<gene>
    <name evidence="3" type="ORF">GCM10009776_15280</name>
</gene>
<dbReference type="Gene3D" id="3.40.50.1110">
    <property type="entry name" value="SGNH hydrolase"/>
    <property type="match status" value="1"/>
</dbReference>
<sequence length="301" mass="30924">MKRRIVSVLAAIALGLSTVGVAAPALAQARGGTYYVALGDSVAAGTGNVPYVAVVCPHTDGTMKPALRSKRSAYPTLLAAKLRVPVVSEACAEYDTQEVALYQLGDLGPATRLVTMTVGVNDVQWPALDGIPFDPAPDWADALGACSNASTLAACEFAVQLSLSTLDDLPQKIAGLIGTIRAKAPKAKIFVTGYAPLFGDVSATCGVGGGLSFEPAQVKLLNDAVLEVDRRIAAGVTATRDAKAGYVDVVQRFDGHGLCDSGVPWIGGIQPPESPAVDGAFHPNGLGQSAYAHVLKQAITG</sequence>
<dbReference type="Proteomes" id="UP001499933">
    <property type="component" value="Unassembled WGS sequence"/>
</dbReference>
<dbReference type="InterPro" id="IPR037460">
    <property type="entry name" value="SEST-like"/>
</dbReference>
<evidence type="ECO:0000259" key="2">
    <source>
        <dbReference type="Pfam" id="PF13472"/>
    </source>
</evidence>
<dbReference type="Pfam" id="PF13472">
    <property type="entry name" value="Lipase_GDSL_2"/>
    <property type="match status" value="1"/>
</dbReference>
<feature type="chain" id="PRO_5046611771" evidence="1">
    <location>
        <begin position="23"/>
        <end position="301"/>
    </location>
</feature>
<dbReference type="SUPFAM" id="SSF52266">
    <property type="entry name" value="SGNH hydrolase"/>
    <property type="match status" value="1"/>
</dbReference>
<evidence type="ECO:0000313" key="3">
    <source>
        <dbReference type="EMBL" id="GAA1954289.1"/>
    </source>
</evidence>
<keyword evidence="1" id="KW-0732">Signal</keyword>
<evidence type="ECO:0000256" key="1">
    <source>
        <dbReference type="SAM" id="SignalP"/>
    </source>
</evidence>
<evidence type="ECO:0000313" key="4">
    <source>
        <dbReference type="Proteomes" id="UP001499933"/>
    </source>
</evidence>
<dbReference type="RefSeq" id="WP_344093019.1">
    <property type="nucleotide sequence ID" value="NZ_BAAAOG010000002.1"/>
</dbReference>
<reference evidence="4" key="1">
    <citation type="journal article" date="2019" name="Int. J. Syst. Evol. Microbiol.">
        <title>The Global Catalogue of Microorganisms (GCM) 10K type strain sequencing project: providing services to taxonomists for standard genome sequencing and annotation.</title>
        <authorList>
            <consortium name="The Broad Institute Genomics Platform"/>
            <consortium name="The Broad Institute Genome Sequencing Center for Infectious Disease"/>
            <person name="Wu L."/>
            <person name="Ma J."/>
        </authorList>
    </citation>
    <scope>NUCLEOTIDE SEQUENCE [LARGE SCALE GENOMIC DNA]</scope>
    <source>
        <strain evidence="4">JCM 14901</strain>
    </source>
</reference>
<keyword evidence="4" id="KW-1185">Reference proteome</keyword>
<dbReference type="CDD" id="cd01823">
    <property type="entry name" value="SEST_like"/>
    <property type="match status" value="1"/>
</dbReference>